<keyword evidence="4 6" id="KW-0949">S-adenosyl-L-methionine</keyword>
<evidence type="ECO:0000256" key="6">
    <source>
        <dbReference type="HAMAP-Rule" id="MF_00658"/>
    </source>
</evidence>
<dbReference type="NCBIfam" id="NF000986">
    <property type="entry name" value="PRK00103.1-4"/>
    <property type="match status" value="1"/>
</dbReference>
<dbReference type="GO" id="GO:0070038">
    <property type="term" value="F:rRNA (pseudouridine-N3-)-methyltransferase activity"/>
    <property type="evidence" value="ECO:0007669"/>
    <property type="project" value="UniProtKB-UniRule"/>
</dbReference>
<comment type="subunit">
    <text evidence="6">Homodimer.</text>
</comment>
<dbReference type="InterPro" id="IPR029028">
    <property type="entry name" value="Alpha/beta_knot_MTases"/>
</dbReference>
<dbReference type="InterPro" id="IPR029026">
    <property type="entry name" value="tRNA_m1G_MTases_N"/>
</dbReference>
<dbReference type="InterPro" id="IPR003742">
    <property type="entry name" value="RlmH-like"/>
</dbReference>
<keyword evidence="2 6" id="KW-0489">Methyltransferase</keyword>
<dbReference type="PANTHER" id="PTHR33603">
    <property type="entry name" value="METHYLTRANSFERASE"/>
    <property type="match status" value="1"/>
</dbReference>
<dbReference type="STRING" id="83767.SAMN05660652_00308"/>
<keyword evidence="8" id="KW-1185">Reference proteome</keyword>
<keyword evidence="3 6" id="KW-0808">Transferase</keyword>
<dbReference type="PANTHER" id="PTHR33603:SF1">
    <property type="entry name" value="RIBOSOMAL RNA LARGE SUBUNIT METHYLTRANSFERASE H"/>
    <property type="match status" value="1"/>
</dbReference>
<evidence type="ECO:0000256" key="5">
    <source>
        <dbReference type="ARBA" id="ARBA00038303"/>
    </source>
</evidence>
<organism evidence="7 8">
    <name type="scientific">Propionivibrio dicarboxylicus</name>
    <dbReference type="NCBI Taxonomy" id="83767"/>
    <lineage>
        <taxon>Bacteria</taxon>
        <taxon>Pseudomonadati</taxon>
        <taxon>Pseudomonadota</taxon>
        <taxon>Betaproteobacteria</taxon>
        <taxon>Rhodocyclales</taxon>
        <taxon>Rhodocyclaceae</taxon>
        <taxon>Propionivibrio</taxon>
    </lineage>
</organism>
<dbReference type="CDD" id="cd18081">
    <property type="entry name" value="RlmH-like"/>
    <property type="match status" value="1"/>
</dbReference>
<dbReference type="RefSeq" id="WP_091932355.1">
    <property type="nucleotide sequence ID" value="NZ_FNCY01000001.1"/>
</dbReference>
<evidence type="ECO:0000256" key="3">
    <source>
        <dbReference type="ARBA" id="ARBA00022679"/>
    </source>
</evidence>
<evidence type="ECO:0000313" key="7">
    <source>
        <dbReference type="EMBL" id="SDG63320.1"/>
    </source>
</evidence>
<comment type="function">
    <text evidence="6">Specifically methylates the pseudouridine at position 1915 (m3Psi1915) in 23S rRNA.</text>
</comment>
<dbReference type="GO" id="GO:0005737">
    <property type="term" value="C:cytoplasm"/>
    <property type="evidence" value="ECO:0007669"/>
    <property type="project" value="UniProtKB-SubCell"/>
</dbReference>
<keyword evidence="6" id="KW-0963">Cytoplasm</keyword>
<dbReference type="EMBL" id="FNCY01000001">
    <property type="protein sequence ID" value="SDG63320.1"/>
    <property type="molecule type" value="Genomic_DNA"/>
</dbReference>
<evidence type="ECO:0000256" key="1">
    <source>
        <dbReference type="ARBA" id="ARBA00022552"/>
    </source>
</evidence>
<comment type="subcellular location">
    <subcellularLocation>
        <location evidence="6">Cytoplasm</location>
    </subcellularLocation>
</comment>
<dbReference type="SUPFAM" id="SSF75217">
    <property type="entry name" value="alpha/beta knot"/>
    <property type="match status" value="1"/>
</dbReference>
<keyword evidence="1 6" id="KW-0698">rRNA processing</keyword>
<dbReference type="HAMAP" id="MF_00658">
    <property type="entry name" value="23SrRNA_methyltr_H"/>
    <property type="match status" value="1"/>
</dbReference>
<dbReference type="Gene3D" id="3.40.1280.10">
    <property type="match status" value="1"/>
</dbReference>
<protein>
    <recommendedName>
        <fullName evidence="6">Ribosomal RNA large subunit methyltransferase H</fullName>
        <ecNumber evidence="6">2.1.1.177</ecNumber>
    </recommendedName>
    <alternativeName>
        <fullName evidence="6">23S rRNA (pseudouridine1915-N3)-methyltransferase</fullName>
    </alternativeName>
    <alternativeName>
        <fullName evidence="6">23S rRNA m3Psi1915 methyltransferase</fullName>
    </alternativeName>
    <alternativeName>
        <fullName evidence="6">rRNA (pseudouridine-N3-)-methyltransferase RlmH</fullName>
    </alternativeName>
</protein>
<accession>A0A1G7VWR2</accession>
<feature type="binding site" evidence="6">
    <location>
        <position position="103"/>
    </location>
    <ligand>
        <name>S-adenosyl-L-methionine</name>
        <dbReference type="ChEBI" id="CHEBI:59789"/>
    </ligand>
</feature>
<comment type="similarity">
    <text evidence="5 6">Belongs to the RNA methyltransferase RlmH family.</text>
</comment>
<dbReference type="Pfam" id="PF02590">
    <property type="entry name" value="SPOUT_MTase"/>
    <property type="match status" value="1"/>
</dbReference>
<feature type="binding site" evidence="6">
    <location>
        <position position="72"/>
    </location>
    <ligand>
        <name>S-adenosyl-L-methionine</name>
        <dbReference type="ChEBI" id="CHEBI:59789"/>
    </ligand>
</feature>
<dbReference type="EC" id="2.1.1.177" evidence="6"/>
<evidence type="ECO:0000313" key="8">
    <source>
        <dbReference type="Proteomes" id="UP000198607"/>
    </source>
</evidence>
<evidence type="ECO:0000256" key="4">
    <source>
        <dbReference type="ARBA" id="ARBA00022691"/>
    </source>
</evidence>
<dbReference type="AlphaFoldDB" id="A0A1G7VWR2"/>
<proteinExistence type="inferred from homology"/>
<sequence length="156" mass="17595">MRLTILAVGHRTPDWVADGCAEYLKRMPRELPLTVVEIKPEPRGTKTREQLLAAEKVRLQQALQGYSRIVVLDERGEDLTTVKLAQKLEGWMREGGDTAFIIGGADGIDAEIKQRSDAMIRLSSLTLPHAMARLVLCEQLYRAHSVVRNHPYHREG</sequence>
<comment type="catalytic activity">
    <reaction evidence="6">
        <text>pseudouridine(1915) in 23S rRNA + S-adenosyl-L-methionine = N(3)-methylpseudouridine(1915) in 23S rRNA + S-adenosyl-L-homocysteine + H(+)</text>
        <dbReference type="Rhea" id="RHEA:42752"/>
        <dbReference type="Rhea" id="RHEA-COMP:10221"/>
        <dbReference type="Rhea" id="RHEA-COMP:10222"/>
        <dbReference type="ChEBI" id="CHEBI:15378"/>
        <dbReference type="ChEBI" id="CHEBI:57856"/>
        <dbReference type="ChEBI" id="CHEBI:59789"/>
        <dbReference type="ChEBI" id="CHEBI:65314"/>
        <dbReference type="ChEBI" id="CHEBI:74486"/>
        <dbReference type="EC" id="2.1.1.177"/>
    </reaction>
</comment>
<dbReference type="OrthoDB" id="9806643at2"/>
<gene>
    <name evidence="6" type="primary">rlmH</name>
    <name evidence="7" type="ORF">SAMN05660652_00308</name>
</gene>
<reference evidence="7 8" key="1">
    <citation type="submission" date="2016-10" db="EMBL/GenBank/DDBJ databases">
        <authorList>
            <person name="de Groot N.N."/>
        </authorList>
    </citation>
    <scope>NUCLEOTIDE SEQUENCE [LARGE SCALE GENOMIC DNA]</scope>
    <source>
        <strain evidence="7 8">DSM 5885</strain>
    </source>
</reference>
<name>A0A1G7VWR2_9RHOO</name>
<evidence type="ECO:0000256" key="2">
    <source>
        <dbReference type="ARBA" id="ARBA00022603"/>
    </source>
</evidence>
<dbReference type="PIRSF" id="PIRSF004505">
    <property type="entry name" value="MT_bac"/>
    <property type="match status" value="1"/>
</dbReference>
<dbReference type="Proteomes" id="UP000198607">
    <property type="component" value="Unassembled WGS sequence"/>
</dbReference>
<feature type="binding site" evidence="6">
    <location>
        <begin position="122"/>
        <end position="127"/>
    </location>
    <ligand>
        <name>S-adenosyl-L-methionine</name>
        <dbReference type="ChEBI" id="CHEBI:59789"/>
    </ligand>
</feature>